<evidence type="ECO:0000256" key="3">
    <source>
        <dbReference type="ARBA" id="ARBA00022679"/>
    </source>
</evidence>
<dbReference type="EMBL" id="BAEH01000050">
    <property type="protein sequence ID" value="GAB18283.1"/>
    <property type="molecule type" value="Genomic_DNA"/>
</dbReference>
<dbReference type="eggNOG" id="COG5650">
    <property type="taxonomic scope" value="Bacteria"/>
</dbReference>
<comment type="similarity">
    <text evidence="7">Belongs to the glycosyltransferase 87 family.</text>
</comment>
<evidence type="ECO:0000313" key="9">
    <source>
        <dbReference type="EMBL" id="GAB18283.1"/>
    </source>
</evidence>
<evidence type="ECO:0000256" key="5">
    <source>
        <dbReference type="ARBA" id="ARBA00022989"/>
    </source>
</evidence>
<feature type="transmembrane region" description="Helical" evidence="8">
    <location>
        <begin position="475"/>
        <end position="495"/>
    </location>
</feature>
<feature type="transmembrane region" description="Helical" evidence="8">
    <location>
        <begin position="160"/>
        <end position="181"/>
    </location>
</feature>
<feature type="transmembrane region" description="Helical" evidence="8">
    <location>
        <begin position="516"/>
        <end position="537"/>
    </location>
</feature>
<evidence type="ECO:0000256" key="2">
    <source>
        <dbReference type="ARBA" id="ARBA00022475"/>
    </source>
</evidence>
<feature type="transmembrane region" description="Helical" evidence="8">
    <location>
        <begin position="448"/>
        <end position="469"/>
    </location>
</feature>
<feature type="transmembrane region" description="Helical" evidence="8">
    <location>
        <begin position="319"/>
        <end position="336"/>
    </location>
</feature>
<feature type="transmembrane region" description="Helical" evidence="8">
    <location>
        <begin position="268"/>
        <end position="288"/>
    </location>
</feature>
<dbReference type="Proteomes" id="UP000035034">
    <property type="component" value="Unassembled WGS sequence"/>
</dbReference>
<feature type="transmembrane region" description="Helical" evidence="8">
    <location>
        <begin position="295"/>
        <end position="313"/>
    </location>
</feature>
<feature type="transmembrane region" description="Helical" evidence="8">
    <location>
        <begin position="343"/>
        <end position="364"/>
    </location>
</feature>
<dbReference type="AlphaFoldDB" id="H0QZN2"/>
<dbReference type="GO" id="GO:0005886">
    <property type="term" value="C:plasma membrane"/>
    <property type="evidence" value="ECO:0007669"/>
    <property type="project" value="UniProtKB-SubCell"/>
</dbReference>
<proteinExistence type="inferred from homology"/>
<evidence type="ECO:0000256" key="1">
    <source>
        <dbReference type="ARBA" id="ARBA00004651"/>
    </source>
</evidence>
<dbReference type="NCBIfam" id="TIGR02611">
    <property type="entry name" value="TIGR02611 family protein"/>
    <property type="match status" value="1"/>
</dbReference>
<comment type="subcellular location">
    <subcellularLocation>
        <location evidence="1">Cell membrane</location>
        <topology evidence="1">Multi-pass membrane protein</topology>
    </subcellularLocation>
</comment>
<reference evidence="9 10" key="1">
    <citation type="submission" date="2011-12" db="EMBL/GenBank/DDBJ databases">
        <title>Whole genome shotgun sequence of Gordonia effusa NBRC 100432.</title>
        <authorList>
            <person name="Yoshida I."/>
            <person name="Takarada H."/>
            <person name="Hosoyama A."/>
            <person name="Tsuchikane K."/>
            <person name="Katsumata H."/>
            <person name="Yamazaki S."/>
            <person name="Fujita N."/>
        </authorList>
    </citation>
    <scope>NUCLEOTIDE SEQUENCE [LARGE SCALE GENOMIC DNA]</scope>
    <source>
        <strain evidence="9 10">NBRC 100432</strain>
    </source>
</reference>
<dbReference type="Pfam" id="PF09656">
    <property type="entry name" value="PGPGW"/>
    <property type="match status" value="1"/>
</dbReference>
<keyword evidence="3 9" id="KW-0808">Transferase</keyword>
<keyword evidence="10" id="KW-1185">Reference proteome</keyword>
<feature type="transmembrane region" description="Helical" evidence="8">
    <location>
        <begin position="130"/>
        <end position="148"/>
    </location>
</feature>
<dbReference type="InterPro" id="IPR013434">
    <property type="entry name" value="CHP02611"/>
</dbReference>
<evidence type="ECO:0000256" key="7">
    <source>
        <dbReference type="ARBA" id="ARBA00024033"/>
    </source>
</evidence>
<accession>H0QZN2</accession>
<keyword evidence="4 8" id="KW-0812">Transmembrane</keyword>
<keyword evidence="2" id="KW-1003">Cell membrane</keyword>
<feature type="transmembrane region" description="Helical" evidence="8">
    <location>
        <begin position="80"/>
        <end position="101"/>
    </location>
</feature>
<organism evidence="9 10">
    <name type="scientific">Gordonia effusa NBRC 100432</name>
    <dbReference type="NCBI Taxonomy" id="1077974"/>
    <lineage>
        <taxon>Bacteria</taxon>
        <taxon>Bacillati</taxon>
        <taxon>Actinomycetota</taxon>
        <taxon>Actinomycetes</taxon>
        <taxon>Mycobacteriales</taxon>
        <taxon>Gordoniaceae</taxon>
        <taxon>Gordonia</taxon>
    </lineage>
</organism>
<feature type="transmembrane region" description="Helical" evidence="8">
    <location>
        <begin position="188"/>
        <end position="207"/>
    </location>
</feature>
<keyword evidence="6 8" id="KW-0472">Membrane</keyword>
<evidence type="ECO:0000256" key="6">
    <source>
        <dbReference type="ARBA" id="ARBA00023136"/>
    </source>
</evidence>
<dbReference type="InterPro" id="IPR018584">
    <property type="entry name" value="GT87"/>
</dbReference>
<sequence length="560" mass="62434">MLAGLVVIWHLTAIPMDNQLYGLFQNYTDLKVYRAGGRTVLDGIPLYAQPVLWKLDFTYPPMAAIVFSPLAALSMTNAALTWWIATFLALVAIIVLSFRSLGYRVDVRMYWAAIFLAVAVTALEPVRTTIWLGQINIFLVLLVIADLVRRRPGAAGRWRGIGTGLAAGLKLTPGFFLIYLAASRQWRACATAAATLAATVAVGFAVIPHDAWSYWTQDVGGAQRVGRVDSPANQSVHGFLSQLMAYFDVRRYLVHQEVGPPAFDAPRWLWISAAVIVAALALWAAVGAYRTGRELLAVTIVGMTSCAVSPFAWGHHWVWFVPLLILALDAAYRGWLARRRRWWRYLALPIGLVALSFTYVYNWFGSGRHLTSDHAIALGLFMMPRYPASSWWNVPPALLYAGCYLLVLAVTVVLTLTSVHQSDLRWIAIRIRARKFRYVVHSNPKLHLAYRICVGVVGVAVLLVGFVTIPYPGPGWLIVFLGLAILASEFAWAHRVLQFARGKYDAWLDWIKRQPLWVQGLFGLATCAIVLLTLWLFGMWSMVGGWFGIDATWLASPIFD</sequence>
<evidence type="ECO:0000313" key="10">
    <source>
        <dbReference type="Proteomes" id="UP000035034"/>
    </source>
</evidence>
<name>H0QZN2_9ACTN</name>
<feature type="transmembrane region" description="Helical" evidence="8">
    <location>
        <begin position="397"/>
        <end position="416"/>
    </location>
</feature>
<evidence type="ECO:0000256" key="4">
    <source>
        <dbReference type="ARBA" id="ARBA00022692"/>
    </source>
</evidence>
<keyword evidence="5 8" id="KW-1133">Transmembrane helix</keyword>
<dbReference type="InterPro" id="IPR019099">
    <property type="entry name" value="Uncharacterised_PGPGW_TM"/>
</dbReference>
<dbReference type="STRING" id="1077974.GOEFS_050_00610"/>
<dbReference type="GO" id="GO:0016758">
    <property type="term" value="F:hexosyltransferase activity"/>
    <property type="evidence" value="ECO:0007669"/>
    <property type="project" value="InterPro"/>
</dbReference>
<gene>
    <name evidence="9" type="ORF">GOEFS_050_00610</name>
</gene>
<protein>
    <submittedName>
        <fullName evidence="9">Putative glycosyltransferase</fullName>
    </submittedName>
</protein>
<dbReference type="Pfam" id="PF09594">
    <property type="entry name" value="GT87"/>
    <property type="match status" value="1"/>
</dbReference>
<comment type="caution">
    <text evidence="9">The sequence shown here is derived from an EMBL/GenBank/DDBJ whole genome shotgun (WGS) entry which is preliminary data.</text>
</comment>
<evidence type="ECO:0000256" key="8">
    <source>
        <dbReference type="SAM" id="Phobius"/>
    </source>
</evidence>